<keyword evidence="1" id="KW-1133">Transmembrane helix</keyword>
<gene>
    <name evidence="2" type="ORF">UNSWCS_1854</name>
</gene>
<evidence type="ECO:0000313" key="2">
    <source>
        <dbReference type="EMBL" id="ERJ30817.1"/>
    </source>
</evidence>
<evidence type="ECO:0000313" key="3">
    <source>
        <dbReference type="Proteomes" id="UP000016620"/>
    </source>
</evidence>
<protein>
    <submittedName>
        <fullName evidence="2">Uncharacterized protein</fullName>
    </submittedName>
</protein>
<keyword evidence="1" id="KW-0812">Transmembrane</keyword>
<dbReference type="PATRIC" id="fig|1242968.3.peg.18"/>
<reference evidence="2 3" key="1">
    <citation type="journal article" date="2013" name="BMC Genomics">
        <title>Comparative genomics of Campylobacter concisus isolates reveals genetic diversity and provides insights into disease association.</title>
        <authorList>
            <person name="Deshpande N.P."/>
            <person name="Kaakoush N.O."/>
            <person name="Wilkins M.R."/>
            <person name="Mitchell H.M."/>
        </authorList>
    </citation>
    <scope>NUCLEOTIDE SEQUENCE [LARGE SCALE GENOMIC DNA]</scope>
    <source>
        <strain evidence="2 3">UNSWCS</strain>
    </source>
</reference>
<feature type="transmembrane region" description="Helical" evidence="1">
    <location>
        <begin position="9"/>
        <end position="27"/>
    </location>
</feature>
<proteinExistence type="predicted"/>
<comment type="caution">
    <text evidence="2">The sequence shown here is derived from an EMBL/GenBank/DDBJ whole genome shotgun (WGS) entry which is preliminary data.</text>
</comment>
<dbReference type="EMBL" id="ANNG01000003">
    <property type="protein sequence ID" value="ERJ30817.1"/>
    <property type="molecule type" value="Genomic_DNA"/>
</dbReference>
<dbReference type="Proteomes" id="UP000016620">
    <property type="component" value="Unassembled WGS sequence"/>
</dbReference>
<accession>U2FJL7</accession>
<evidence type="ECO:0000256" key="1">
    <source>
        <dbReference type="SAM" id="Phobius"/>
    </source>
</evidence>
<name>U2FJL7_9BACT</name>
<dbReference type="AlphaFoldDB" id="U2FJL7"/>
<keyword evidence="1" id="KW-0472">Membrane</keyword>
<organism evidence="2 3">
    <name type="scientific">Campylobacter concisus UNSWCS</name>
    <dbReference type="NCBI Taxonomy" id="1242968"/>
    <lineage>
        <taxon>Bacteria</taxon>
        <taxon>Pseudomonadati</taxon>
        <taxon>Campylobacterota</taxon>
        <taxon>Epsilonproteobacteria</taxon>
        <taxon>Campylobacterales</taxon>
        <taxon>Campylobacteraceae</taxon>
        <taxon>Campylobacter</taxon>
    </lineage>
</organism>
<sequence>MSPKTRLKNLSRFVFIIVFGFAIYNEIRSSNLANFLL</sequence>